<feature type="domain" description="Bacterial sugar transferase" evidence="7">
    <location>
        <begin position="278"/>
        <end position="465"/>
    </location>
</feature>
<protein>
    <submittedName>
        <fullName evidence="8">UDP-glucose:undecaprenyl-phosphate glucose-1-phosphate transferase</fullName>
        <ecNumber evidence="8">2.7.8.31</ecNumber>
    </submittedName>
</protein>
<dbReference type="InterPro" id="IPR003362">
    <property type="entry name" value="Bact_transf"/>
</dbReference>
<evidence type="ECO:0000256" key="2">
    <source>
        <dbReference type="ARBA" id="ARBA00022679"/>
    </source>
</evidence>
<dbReference type="EMBL" id="MLJW01000294">
    <property type="protein sequence ID" value="OIQ90388.1"/>
    <property type="molecule type" value="Genomic_DNA"/>
</dbReference>
<evidence type="ECO:0000256" key="1">
    <source>
        <dbReference type="ARBA" id="ARBA00004141"/>
    </source>
</evidence>
<keyword evidence="4 6" id="KW-1133">Transmembrane helix</keyword>
<evidence type="ECO:0000313" key="8">
    <source>
        <dbReference type="EMBL" id="OIQ90388.1"/>
    </source>
</evidence>
<keyword evidence="3 6" id="KW-0812">Transmembrane</keyword>
<feature type="transmembrane region" description="Helical" evidence="6">
    <location>
        <begin position="44"/>
        <end position="61"/>
    </location>
</feature>
<comment type="subcellular location">
    <subcellularLocation>
        <location evidence="1">Membrane</location>
        <topology evidence="1">Multi-pass membrane protein</topology>
    </subcellularLocation>
</comment>
<proteinExistence type="predicted"/>
<dbReference type="GO" id="GO:0089702">
    <property type="term" value="F:undecaprenyl-phosphate glucose phosphotransferase activity"/>
    <property type="evidence" value="ECO:0007669"/>
    <property type="project" value="UniProtKB-EC"/>
</dbReference>
<dbReference type="Pfam" id="PF02397">
    <property type="entry name" value="Bac_transf"/>
    <property type="match status" value="1"/>
</dbReference>
<feature type="transmembrane region" description="Helical" evidence="6">
    <location>
        <begin position="283"/>
        <end position="304"/>
    </location>
</feature>
<keyword evidence="2 8" id="KW-0808">Transferase</keyword>
<dbReference type="EC" id="2.7.8.31" evidence="8"/>
<keyword evidence="5 6" id="KW-0472">Membrane</keyword>
<dbReference type="GO" id="GO:0016020">
    <property type="term" value="C:membrane"/>
    <property type="evidence" value="ECO:0007669"/>
    <property type="project" value="UniProtKB-SubCell"/>
</dbReference>
<dbReference type="Pfam" id="PF13727">
    <property type="entry name" value="CoA_binding_3"/>
    <property type="match status" value="1"/>
</dbReference>
<dbReference type="InterPro" id="IPR017475">
    <property type="entry name" value="EPS_sugar_tfrase"/>
</dbReference>
<reference evidence="8" key="1">
    <citation type="submission" date="2016-10" db="EMBL/GenBank/DDBJ databases">
        <title>Sequence of Gallionella enrichment culture.</title>
        <authorList>
            <person name="Poehlein A."/>
            <person name="Muehling M."/>
            <person name="Daniel R."/>
        </authorList>
    </citation>
    <scope>NUCLEOTIDE SEQUENCE</scope>
</reference>
<dbReference type="PANTHER" id="PTHR30576:SF0">
    <property type="entry name" value="UNDECAPRENYL-PHOSPHATE N-ACETYLGALACTOSAMINYL 1-PHOSPHATE TRANSFERASE-RELATED"/>
    <property type="match status" value="1"/>
</dbReference>
<comment type="caution">
    <text evidence="8">The sequence shown here is derived from an EMBL/GenBank/DDBJ whole genome shotgun (WGS) entry which is preliminary data.</text>
</comment>
<sequence length="472" mass="53317">MLTYRRRGLAQIHIAVSALVAVGFFGLMAWLMPLIRGMDLDPTVNLPLFMLIATVGMVAAGRFVTAYGPRIAALSWLDAAELAFRQIVIVALAIFTLMVATKEASMSRLLLALYLIFGFLLQVIVNHFVPRQLAAAFFDGANQCRTLFVGRAGSLRRLKSWIHHERMMGMVPVGWLCDEYEEGGEAWGSGGYLGPVSRLPETLESKRVNQIVLLDLPSSGDEVRRVFELCQNSGCRMMIYDNLADRFPVHMAPIVEGRHLFLTARTEPLEDPFNRGLKRLLDIAIALPVCLIFLPPLTLFVWIVQRFQAPGPVFFVRPRGGHNRTEFLMLKYRSMYEQGTDAAREAVQAKKGDSRIYPFGRFLRSSSLDEFPQFWNVLMGDMSLVGPRPHLPTHDFEFSKIAKAYRTRHLVKPGITGLAQVSGFRGEITDPALLQRRVDKDLQYITNWSIWMDIKIITMTILHVFRPPSGAY</sequence>
<feature type="transmembrane region" description="Helical" evidence="6">
    <location>
        <begin position="82"/>
        <end position="100"/>
    </location>
</feature>
<gene>
    <name evidence="8" type="primary">gumD_3</name>
    <name evidence="8" type="ORF">GALL_277260</name>
</gene>
<organism evidence="8">
    <name type="scientific">mine drainage metagenome</name>
    <dbReference type="NCBI Taxonomy" id="410659"/>
    <lineage>
        <taxon>unclassified sequences</taxon>
        <taxon>metagenomes</taxon>
        <taxon>ecological metagenomes</taxon>
    </lineage>
</organism>
<accession>A0A1J5RE44</accession>
<evidence type="ECO:0000256" key="6">
    <source>
        <dbReference type="SAM" id="Phobius"/>
    </source>
</evidence>
<feature type="transmembrane region" description="Helical" evidence="6">
    <location>
        <begin position="12"/>
        <end position="32"/>
    </location>
</feature>
<feature type="transmembrane region" description="Helical" evidence="6">
    <location>
        <begin position="106"/>
        <end position="125"/>
    </location>
</feature>
<name>A0A1J5RE44_9ZZZZ</name>
<evidence type="ECO:0000256" key="4">
    <source>
        <dbReference type="ARBA" id="ARBA00022989"/>
    </source>
</evidence>
<dbReference type="AlphaFoldDB" id="A0A1J5RE44"/>
<evidence type="ECO:0000256" key="5">
    <source>
        <dbReference type="ARBA" id="ARBA00023136"/>
    </source>
</evidence>
<dbReference type="NCBIfam" id="TIGR03025">
    <property type="entry name" value="EPS_sugtrans"/>
    <property type="match status" value="1"/>
</dbReference>
<dbReference type="PANTHER" id="PTHR30576">
    <property type="entry name" value="COLANIC BIOSYNTHESIS UDP-GLUCOSE LIPID CARRIER TRANSFERASE"/>
    <property type="match status" value="1"/>
</dbReference>
<evidence type="ECO:0000256" key="3">
    <source>
        <dbReference type="ARBA" id="ARBA00022692"/>
    </source>
</evidence>
<evidence type="ECO:0000259" key="7">
    <source>
        <dbReference type="Pfam" id="PF02397"/>
    </source>
</evidence>